<evidence type="ECO:0000313" key="2">
    <source>
        <dbReference type="EMBL" id="KAF2642917.1"/>
    </source>
</evidence>
<dbReference type="GO" id="GO:0046872">
    <property type="term" value="F:metal ion binding"/>
    <property type="evidence" value="ECO:0007669"/>
    <property type="project" value="UniProtKB-KW"/>
</dbReference>
<dbReference type="Proteomes" id="UP000799753">
    <property type="component" value="Unassembled WGS sequence"/>
</dbReference>
<organism evidence="2 3">
    <name type="scientific">Massarina eburnea CBS 473.64</name>
    <dbReference type="NCBI Taxonomy" id="1395130"/>
    <lineage>
        <taxon>Eukaryota</taxon>
        <taxon>Fungi</taxon>
        <taxon>Dikarya</taxon>
        <taxon>Ascomycota</taxon>
        <taxon>Pezizomycotina</taxon>
        <taxon>Dothideomycetes</taxon>
        <taxon>Pleosporomycetidae</taxon>
        <taxon>Pleosporales</taxon>
        <taxon>Massarineae</taxon>
        <taxon>Massarinaceae</taxon>
        <taxon>Massarina</taxon>
    </lineage>
</organism>
<evidence type="ECO:0008006" key="4">
    <source>
        <dbReference type="Google" id="ProtNLM"/>
    </source>
</evidence>
<keyword evidence="1" id="KW-0460">Magnesium</keyword>
<feature type="binding site" evidence="1">
    <location>
        <position position="63"/>
    </location>
    <ligand>
        <name>Mg(2+)</name>
        <dbReference type="ChEBI" id="CHEBI:18420"/>
        <label>1</label>
    </ligand>
</feature>
<dbReference type="OrthoDB" id="2021138at2759"/>
<dbReference type="Gene3D" id="1.10.4080.10">
    <property type="entry name" value="ADP-ribosylation/Crystallin J1"/>
    <property type="match status" value="1"/>
</dbReference>
<dbReference type="InterPro" id="IPR005502">
    <property type="entry name" value="Ribosyl_crysJ1"/>
</dbReference>
<dbReference type="AlphaFoldDB" id="A0A6A6S6N7"/>
<gene>
    <name evidence="2" type="ORF">P280DRAFT_467045</name>
</gene>
<proteinExistence type="predicted"/>
<dbReference type="SUPFAM" id="SSF101478">
    <property type="entry name" value="ADP-ribosylglycohydrolase"/>
    <property type="match status" value="1"/>
</dbReference>
<comment type="cofactor">
    <cofactor evidence="1">
        <name>Mg(2+)</name>
        <dbReference type="ChEBI" id="CHEBI:18420"/>
    </cofactor>
    <text evidence="1">Binds 2 magnesium ions per subunit.</text>
</comment>
<name>A0A6A6S6N7_9PLEO</name>
<dbReference type="InterPro" id="IPR036705">
    <property type="entry name" value="Ribosyl_crysJ1_sf"/>
</dbReference>
<feature type="binding site" evidence="1">
    <location>
        <position position="65"/>
    </location>
    <ligand>
        <name>Mg(2+)</name>
        <dbReference type="ChEBI" id="CHEBI:18420"/>
        <label>1</label>
    </ligand>
</feature>
<sequence length="159" mass="17048">MTTTPTNPQLSKTLGALLGVHAGDSLGATLEFQPHHQIKATHPTGHREITGGGPFSWPAGAATDDTDLTRCVLLAYHTRHKSSTGADNFDIATHAADWMLKWYTGDWPNRSPGIPPIDMGGATVWCGGGECGEWEFDAVYTDGTIRADSRREDKGVDGD</sequence>
<protein>
    <recommendedName>
        <fullName evidence="4">ADP-ribosylglycohydrolase</fullName>
    </recommendedName>
</protein>
<feature type="binding site" evidence="1">
    <location>
        <position position="64"/>
    </location>
    <ligand>
        <name>Mg(2+)</name>
        <dbReference type="ChEBI" id="CHEBI:18420"/>
        <label>1</label>
    </ligand>
</feature>
<reference evidence="2" key="1">
    <citation type="journal article" date="2020" name="Stud. Mycol.">
        <title>101 Dothideomycetes genomes: a test case for predicting lifestyles and emergence of pathogens.</title>
        <authorList>
            <person name="Haridas S."/>
            <person name="Albert R."/>
            <person name="Binder M."/>
            <person name="Bloem J."/>
            <person name="Labutti K."/>
            <person name="Salamov A."/>
            <person name="Andreopoulos B."/>
            <person name="Baker S."/>
            <person name="Barry K."/>
            <person name="Bills G."/>
            <person name="Bluhm B."/>
            <person name="Cannon C."/>
            <person name="Castanera R."/>
            <person name="Culley D."/>
            <person name="Daum C."/>
            <person name="Ezra D."/>
            <person name="Gonzalez J."/>
            <person name="Henrissat B."/>
            <person name="Kuo A."/>
            <person name="Liang C."/>
            <person name="Lipzen A."/>
            <person name="Lutzoni F."/>
            <person name="Magnuson J."/>
            <person name="Mondo S."/>
            <person name="Nolan M."/>
            <person name="Ohm R."/>
            <person name="Pangilinan J."/>
            <person name="Park H.-J."/>
            <person name="Ramirez L."/>
            <person name="Alfaro M."/>
            <person name="Sun H."/>
            <person name="Tritt A."/>
            <person name="Yoshinaga Y."/>
            <person name="Zwiers L.-H."/>
            <person name="Turgeon B."/>
            <person name="Goodwin S."/>
            <person name="Spatafora J."/>
            <person name="Crous P."/>
            <person name="Grigoriev I."/>
        </authorList>
    </citation>
    <scope>NUCLEOTIDE SEQUENCE</scope>
    <source>
        <strain evidence="2">CBS 473.64</strain>
    </source>
</reference>
<evidence type="ECO:0000313" key="3">
    <source>
        <dbReference type="Proteomes" id="UP000799753"/>
    </source>
</evidence>
<accession>A0A6A6S6N7</accession>
<dbReference type="Pfam" id="PF03747">
    <property type="entry name" value="ADP_ribosyl_GH"/>
    <property type="match status" value="1"/>
</dbReference>
<dbReference type="EMBL" id="MU006780">
    <property type="protein sequence ID" value="KAF2642917.1"/>
    <property type="molecule type" value="Genomic_DNA"/>
</dbReference>
<keyword evidence="1" id="KW-0479">Metal-binding</keyword>
<evidence type="ECO:0000256" key="1">
    <source>
        <dbReference type="PIRSR" id="PIRSR605502-1"/>
    </source>
</evidence>
<keyword evidence="3" id="KW-1185">Reference proteome</keyword>